<dbReference type="EMBL" id="JACWFH010000021">
    <property type="protein sequence ID" value="MBY0098249.1"/>
    <property type="molecule type" value="Genomic_DNA"/>
</dbReference>
<evidence type="ECO:0000256" key="4">
    <source>
        <dbReference type="ARBA" id="ARBA00022475"/>
    </source>
</evidence>
<feature type="transmembrane region" description="Helical" evidence="9">
    <location>
        <begin position="269"/>
        <end position="292"/>
    </location>
</feature>
<evidence type="ECO:0000256" key="6">
    <source>
        <dbReference type="ARBA" id="ARBA00022989"/>
    </source>
</evidence>
<evidence type="ECO:0000313" key="12">
    <source>
        <dbReference type="Proteomes" id="UP000769780"/>
    </source>
</evidence>
<feature type="transmembrane region" description="Helical" evidence="9">
    <location>
        <begin position="403"/>
        <end position="426"/>
    </location>
</feature>
<dbReference type="Proteomes" id="UP000769780">
    <property type="component" value="Unassembled WGS sequence"/>
</dbReference>
<comment type="subcellular location">
    <subcellularLocation>
        <location evidence="1">Cell membrane</location>
        <topology evidence="1">Multi-pass membrane protein</topology>
    </subcellularLocation>
    <subcellularLocation>
        <location evidence="8">Membrane</location>
        <topology evidence="8">Multi-pass membrane protein</topology>
    </subcellularLocation>
</comment>
<evidence type="ECO:0000256" key="7">
    <source>
        <dbReference type="ARBA" id="ARBA00023136"/>
    </source>
</evidence>
<dbReference type="PRINTS" id="PR01437">
    <property type="entry name" value="NUOXDRDTASE4"/>
</dbReference>
<feature type="transmembrane region" description="Helical" evidence="9">
    <location>
        <begin position="334"/>
        <end position="352"/>
    </location>
</feature>
<evidence type="ECO:0000256" key="2">
    <source>
        <dbReference type="ARBA" id="ARBA00005346"/>
    </source>
</evidence>
<sequence>MNNALILLIIIPLITGMVLIIFRKKIVFHRVASAAALLVTSIISLILIYQVKTKGIQSLQLGGWEAPFGISFVVDMFSALLLLTTSLVAFACLGYAFRSIGTEREANYFYPLYLFLITGVYGSFLTGDLFNLFVCFEVMLISSYVLLSLGGTKIQLRESIKYILINVLSSSLFLVGIAYLYAVVGTLNMAHLSARIAEVGQDGVTTTVSLLFIIVFGLKAALFLFYWLPGSYSAPPTAIGAIFAALLTKVGIYALFRTFTLIFYHEPQITHLLLGIMGVATMVLGAFGAIAFSDIKRILTYNVIISVGLIIAGLASYSLIGITGSINYLVHDMIIKALLFLIGGTIISLTGTDKLGEVTGLIRTHPYLGWMFFIAALSVSGIPPLSGFLGKVFITKGTFEAGYYWLGGVGLMTSLMVLYSVMKIFMNAFWGETNLSQEMEKGTTKGVMFPIVLLTMLTVLLGVGAEAMQPYVKIAADDLMNPLHYIHAVLGSNSLQ</sequence>
<comment type="similarity">
    <text evidence="2">Belongs to the CPA3 antiporters (TC 2.A.63) subunit D family.</text>
</comment>
<feature type="transmembrane region" description="Helical" evidence="9">
    <location>
        <begin position="6"/>
        <end position="22"/>
    </location>
</feature>
<evidence type="ECO:0000256" key="5">
    <source>
        <dbReference type="ARBA" id="ARBA00022692"/>
    </source>
</evidence>
<feature type="transmembrane region" description="Helical" evidence="9">
    <location>
        <begin position="299"/>
        <end position="322"/>
    </location>
</feature>
<keyword evidence="7 9" id="KW-0472">Membrane</keyword>
<feature type="transmembrane region" description="Helical" evidence="9">
    <location>
        <begin position="364"/>
        <end position="383"/>
    </location>
</feature>
<keyword evidence="3" id="KW-0813">Transport</keyword>
<feature type="transmembrane region" description="Helical" evidence="9">
    <location>
        <begin position="70"/>
        <end position="96"/>
    </location>
</feature>
<keyword evidence="5 8" id="KW-0812">Transmembrane</keyword>
<keyword evidence="6 9" id="KW-1133">Transmembrane helix</keyword>
<dbReference type="Pfam" id="PF00361">
    <property type="entry name" value="Proton_antipo_M"/>
    <property type="match status" value="1"/>
</dbReference>
<name>A0ABS7K7P3_9BACI</name>
<comment type="caution">
    <text evidence="11">The sequence shown here is derived from an EMBL/GenBank/DDBJ whole genome shotgun (WGS) entry which is preliminary data.</text>
</comment>
<keyword evidence="3" id="KW-0050">Antiport</keyword>
<accession>A0ABS7K7P3</accession>
<dbReference type="NCBIfam" id="NF005818">
    <property type="entry name" value="PRK07691.1"/>
    <property type="match status" value="1"/>
</dbReference>
<gene>
    <name evidence="11" type="ORF">H0185_15735</name>
</gene>
<keyword evidence="12" id="KW-1185">Reference proteome</keyword>
<feature type="transmembrane region" description="Helical" evidence="9">
    <location>
        <begin position="108"/>
        <end position="124"/>
    </location>
</feature>
<dbReference type="PANTHER" id="PTHR42703">
    <property type="entry name" value="NADH DEHYDROGENASE"/>
    <property type="match status" value="1"/>
</dbReference>
<reference evidence="11 12" key="1">
    <citation type="submission" date="2020-07" db="EMBL/GenBank/DDBJ databases">
        <title>Fungal Genomes of the International Space Station.</title>
        <authorList>
            <person name="Seuylemezian A."/>
            <person name="Singh N.K."/>
            <person name="Wood J."/>
            <person name="Venkateswaran K."/>
        </authorList>
    </citation>
    <scope>NUCLEOTIDE SEQUENCE [LARGE SCALE GENOMIC DNA]</scope>
    <source>
        <strain evidence="11 12">PL-B2</strain>
    </source>
</reference>
<dbReference type="RefSeq" id="WP_221874470.1">
    <property type="nucleotide sequence ID" value="NZ_JACWFH010000021.1"/>
</dbReference>
<proteinExistence type="inferred from homology"/>
<feature type="transmembrane region" description="Helical" evidence="9">
    <location>
        <begin position="240"/>
        <end position="263"/>
    </location>
</feature>
<feature type="transmembrane region" description="Helical" evidence="9">
    <location>
        <begin position="130"/>
        <end position="150"/>
    </location>
</feature>
<dbReference type="InterPro" id="IPR001750">
    <property type="entry name" value="ND/Mrp_TM"/>
</dbReference>
<organism evidence="11 12">
    <name type="scientific">Mesobacillus maritimus</name>
    <dbReference type="NCBI Taxonomy" id="1643336"/>
    <lineage>
        <taxon>Bacteria</taxon>
        <taxon>Bacillati</taxon>
        <taxon>Bacillota</taxon>
        <taxon>Bacilli</taxon>
        <taxon>Bacillales</taxon>
        <taxon>Bacillaceae</taxon>
        <taxon>Mesobacillus</taxon>
    </lineage>
</organism>
<keyword evidence="4" id="KW-1003">Cell membrane</keyword>
<feature type="transmembrane region" description="Helical" evidence="9">
    <location>
        <begin position="204"/>
        <end position="228"/>
    </location>
</feature>
<feature type="transmembrane region" description="Helical" evidence="9">
    <location>
        <begin position="31"/>
        <end position="50"/>
    </location>
</feature>
<feature type="transmembrane region" description="Helical" evidence="9">
    <location>
        <begin position="162"/>
        <end position="184"/>
    </location>
</feature>
<feature type="domain" description="NADH:quinone oxidoreductase/Mrp antiporter transmembrane" evidence="10">
    <location>
        <begin position="127"/>
        <end position="416"/>
    </location>
</feature>
<feature type="transmembrane region" description="Helical" evidence="9">
    <location>
        <begin position="447"/>
        <end position="465"/>
    </location>
</feature>
<evidence type="ECO:0000256" key="1">
    <source>
        <dbReference type="ARBA" id="ARBA00004651"/>
    </source>
</evidence>
<evidence type="ECO:0000256" key="3">
    <source>
        <dbReference type="ARBA" id="ARBA00022449"/>
    </source>
</evidence>
<evidence type="ECO:0000259" key="10">
    <source>
        <dbReference type="Pfam" id="PF00361"/>
    </source>
</evidence>
<evidence type="ECO:0000256" key="9">
    <source>
        <dbReference type="SAM" id="Phobius"/>
    </source>
</evidence>
<dbReference type="InterPro" id="IPR050586">
    <property type="entry name" value="CPA3_Na-H_Antiporter_D"/>
</dbReference>
<dbReference type="InterPro" id="IPR003918">
    <property type="entry name" value="NADH_UbQ_OxRdtase"/>
</dbReference>
<dbReference type="PANTHER" id="PTHR42703:SF1">
    <property type="entry name" value="NA(+)_H(+) ANTIPORTER SUBUNIT D1"/>
    <property type="match status" value="1"/>
</dbReference>
<evidence type="ECO:0000313" key="11">
    <source>
        <dbReference type="EMBL" id="MBY0098249.1"/>
    </source>
</evidence>
<evidence type="ECO:0000256" key="8">
    <source>
        <dbReference type="RuleBase" id="RU000320"/>
    </source>
</evidence>
<protein>
    <submittedName>
        <fullName evidence="11">Na+/H+ antiporter subunit D</fullName>
    </submittedName>
</protein>
<dbReference type="NCBIfam" id="NF009306">
    <property type="entry name" value="PRK12663.1"/>
    <property type="match status" value="1"/>
</dbReference>